<reference evidence="1 2" key="1">
    <citation type="submission" date="2020-02" db="EMBL/GenBank/DDBJ databases">
        <authorList>
            <person name="Ferguson B K."/>
        </authorList>
    </citation>
    <scope>NUCLEOTIDE SEQUENCE [LARGE SCALE GENOMIC DNA]</scope>
</reference>
<organism evidence="1 2">
    <name type="scientific">Nesidiocoris tenuis</name>
    <dbReference type="NCBI Taxonomy" id="355587"/>
    <lineage>
        <taxon>Eukaryota</taxon>
        <taxon>Metazoa</taxon>
        <taxon>Ecdysozoa</taxon>
        <taxon>Arthropoda</taxon>
        <taxon>Hexapoda</taxon>
        <taxon>Insecta</taxon>
        <taxon>Pterygota</taxon>
        <taxon>Neoptera</taxon>
        <taxon>Paraneoptera</taxon>
        <taxon>Hemiptera</taxon>
        <taxon>Heteroptera</taxon>
        <taxon>Panheteroptera</taxon>
        <taxon>Cimicomorpha</taxon>
        <taxon>Miridae</taxon>
        <taxon>Dicyphina</taxon>
        <taxon>Nesidiocoris</taxon>
    </lineage>
</organism>
<evidence type="ECO:0000313" key="1">
    <source>
        <dbReference type="EMBL" id="CAB0012530.1"/>
    </source>
</evidence>
<proteinExistence type="predicted"/>
<accession>A0A6H5H9Y0</accession>
<sequence>MAALWSCPLPPAPRNRRLATIDRRSRVANYRRENFPVLRKLSRLDDILVPALFPEIMYLPLEPILNEVKPSGPRGYPPGIGPRNGV</sequence>
<evidence type="ECO:0000313" key="2">
    <source>
        <dbReference type="Proteomes" id="UP000479000"/>
    </source>
</evidence>
<dbReference type="EMBL" id="CADCXU010025514">
    <property type="protein sequence ID" value="CAB0012530.1"/>
    <property type="molecule type" value="Genomic_DNA"/>
</dbReference>
<gene>
    <name evidence="1" type="ORF">NTEN_LOCUS17255</name>
</gene>
<name>A0A6H5H9Y0_9HEMI</name>
<dbReference type="Proteomes" id="UP000479000">
    <property type="component" value="Unassembled WGS sequence"/>
</dbReference>
<keyword evidence="2" id="KW-1185">Reference proteome</keyword>
<protein>
    <submittedName>
        <fullName evidence="1">Uncharacterized protein</fullName>
    </submittedName>
</protein>
<dbReference type="AlphaFoldDB" id="A0A6H5H9Y0"/>